<organism evidence="1">
    <name type="scientific">Klebsiella oxytoca</name>
    <dbReference type="NCBI Taxonomy" id="571"/>
    <lineage>
        <taxon>Bacteria</taxon>
        <taxon>Pseudomonadati</taxon>
        <taxon>Pseudomonadota</taxon>
        <taxon>Gammaproteobacteria</taxon>
        <taxon>Enterobacterales</taxon>
        <taxon>Enterobacteriaceae</taxon>
        <taxon>Klebsiella/Raoultella group</taxon>
        <taxon>Klebsiella</taxon>
    </lineage>
</organism>
<dbReference type="AlphaFoldDB" id="A0AAI9E2G6"/>
<dbReference type="NCBIfam" id="NF041743">
    <property type="entry name" value="RdrA"/>
    <property type="match status" value="1"/>
</dbReference>
<dbReference type="RefSeq" id="WP_142447841.1">
    <property type="nucleotide sequence ID" value="NZ_CABGIA010000005.1"/>
</dbReference>
<name>A0AAI9E2G6_KLEOX</name>
<proteinExistence type="predicted"/>
<comment type="caution">
    <text evidence="1">The sequence shown here is derived from an EMBL/GenBank/DDBJ whole genome shotgun (WGS) entry which is preliminary data.</text>
</comment>
<evidence type="ECO:0000313" key="1">
    <source>
        <dbReference type="EMBL" id="EML7084993.1"/>
    </source>
</evidence>
<sequence length="886" mass="101399">MSTLRFIPLDASESAVLKDSRSLLPLDVYKKIAQFIRQALSNIPQSAALPELDDVRSHNAVSIDGERGTGKTSVLVNLKEYLQQDHKDLLHDIHILKPVDPTLLEDNESLFLHIIVAALLSDKAIKLAQSQSPAKSQALNKSLESLAHALASVETQSADYGMDKLRAMFGNQHLADCVQHFFKTTLELLDKKLLVLPIDDVDTSLSRAFENLEIIRRYLTTPYVLPIVSGDRDLYREVTWRDFHGRLTKDSHYRPREAYDRAVDLAIEYQRKLLPLPRRLVMPEVSEYLKEKSDRAINLELKGEKLISLNNFYIWLQMFISGPVNGLEDSQLSLPIPSIRALTQLINHCGSLIPDLPSAIRNASDELQVRRLWQMPGINPQAFDTFYQEYRQQSMSSKRDYARAYQRFYDEQQQSITIEECILDAGEIDRWEQALLDYFRYEVKAGAVYLVLLASRYWQSLKDNRSDMVGRSVLDTPLFKPLIHGTGDLNHFAKTYDFSEWINRLQGRLPDSWLGSLQSHQTILPYPVAEVGVNTATDWKYWLQVPDEVKEQDVGDKIIFLVSLSMQYNFYTNAKQSLMINIGRIFEIVVASLCSDVRLIDLQRIIQNAPFFSARALAPTKNVTVTEEDTRNKFNDETETGDFYQLQGDVVDIQENHLAELVLNISQWRERHDLNNVRFSPWLVYKVFNKVFSQAANTVHFPSGSKDIGKVIESIGKVFYSTWSAFGSFEKGRLFGLPEVVATVNLNSPYNFVSNDHFNVNVGPFVVRAEQVAPAKSKYAASTRTASYYLADHPLKLWIEEALAVFAPAPKKQTPDTEVSDPRIWLREKLGLEKDTRLTDKRIAASLENFNNDERASLLNEMFAFYPDYHVTNRLHDIIDQMKGER</sequence>
<reference evidence="1" key="1">
    <citation type="submission" date="2024-02" db="EMBL/GenBank/DDBJ databases">
        <authorList>
            <consortium name="Clinical and Environmental Microbiology Branch: Whole genome sequencing antimicrobial resistance pathogens in the healthcare setting"/>
        </authorList>
    </citation>
    <scope>NUCLEOTIDE SEQUENCE</scope>
    <source>
        <strain evidence="1">2023BB-00086</strain>
    </source>
</reference>
<gene>
    <name evidence="1" type="ORF">RYF40_005506</name>
</gene>
<protein>
    <submittedName>
        <fullName evidence="1">Uncharacterized protein</fullName>
    </submittedName>
</protein>
<accession>A0AAI9E2G6</accession>
<dbReference type="EMBL" id="ABNOCX020000018">
    <property type="protein sequence ID" value="EML7084993.1"/>
    <property type="molecule type" value="Genomic_DNA"/>
</dbReference>